<gene>
    <name evidence="1" type="ORF">PJ311_01200</name>
</gene>
<keyword evidence="2" id="KW-1185">Reference proteome</keyword>
<organism evidence="1 2">
    <name type="scientific">Bacillus changyiensis</name>
    <dbReference type="NCBI Taxonomy" id="3004103"/>
    <lineage>
        <taxon>Bacteria</taxon>
        <taxon>Bacillati</taxon>
        <taxon>Bacillota</taxon>
        <taxon>Bacilli</taxon>
        <taxon>Bacillales</taxon>
        <taxon>Bacillaceae</taxon>
        <taxon>Bacillus</taxon>
    </lineage>
</organism>
<dbReference type="Proteomes" id="UP001211894">
    <property type="component" value="Unassembled WGS sequence"/>
</dbReference>
<evidence type="ECO:0008006" key="3">
    <source>
        <dbReference type="Google" id="ProtNLM"/>
    </source>
</evidence>
<proteinExistence type="predicted"/>
<name>A0ABT4X1B2_9BACI</name>
<accession>A0ABT4X1B2</accession>
<protein>
    <recommendedName>
        <fullName evidence="3">WYL domain-containing protein</fullName>
    </recommendedName>
</protein>
<comment type="caution">
    <text evidence="1">The sequence shown here is derived from an EMBL/GenBank/DDBJ whole genome shotgun (WGS) entry which is preliminary data.</text>
</comment>
<reference evidence="1 2" key="1">
    <citation type="submission" date="2023-01" db="EMBL/GenBank/DDBJ databases">
        <title>Bacillus changyiensis sp. nov., isolated from a coastal deposit.</title>
        <authorList>
            <person name="Xiao G."/>
            <person name="Lai Q."/>
            <person name="Hu Z."/>
            <person name="Shao Z."/>
        </authorList>
    </citation>
    <scope>NUCLEOTIDE SEQUENCE [LARGE SCALE GENOMIC DNA]</scope>
    <source>
        <strain evidence="1 2">CLL-7-23</strain>
    </source>
</reference>
<dbReference type="RefSeq" id="WP_271339085.1">
    <property type="nucleotide sequence ID" value="NZ_JAQKAB010000001.1"/>
</dbReference>
<evidence type="ECO:0000313" key="1">
    <source>
        <dbReference type="EMBL" id="MDA7025221.1"/>
    </source>
</evidence>
<dbReference type="EMBL" id="JAQKAB010000001">
    <property type="protein sequence ID" value="MDA7025221.1"/>
    <property type="molecule type" value="Genomic_DNA"/>
</dbReference>
<sequence>MKTLKLSIEELIFCFYSEGLFEQGMSLKQAYFPEMTEKQLESVFEISCRSLLAKDVLEYKNHQYQLKETFRPFIQVMNHADYTVKAAKFTDKGEESISYHMAASGVFAHSLCYDQQVHQISYLSSREEVIDLIVQFLTIKERSEKITFTLQHDQFEQLLKEASEEQVTVDEGLVKWGNKNPHAASLFQDLVSRQGKMDSIMLIEYDRDNTPDVKNILFVIPGFDHTWLAMGSARNEFSIMSAEKENLRHIIDRKSHFSR</sequence>
<evidence type="ECO:0000313" key="2">
    <source>
        <dbReference type="Proteomes" id="UP001211894"/>
    </source>
</evidence>